<dbReference type="PANTHER" id="PTHR33392:SF6">
    <property type="entry name" value="POLYISOPRENYL-TEICHOIC ACID--PEPTIDOGLYCAN TEICHOIC ACID TRANSFERASE TAGU"/>
    <property type="match status" value="1"/>
</dbReference>
<feature type="compositionally biased region" description="Low complexity" evidence="1">
    <location>
        <begin position="126"/>
        <end position="144"/>
    </location>
</feature>
<comment type="caution">
    <text evidence="4">The sequence shown here is derived from an EMBL/GenBank/DDBJ whole genome shotgun (WGS) entry which is preliminary data.</text>
</comment>
<dbReference type="Pfam" id="PF13399">
    <property type="entry name" value="LytR_C"/>
    <property type="match status" value="1"/>
</dbReference>
<feature type="compositionally biased region" description="Basic and acidic residues" evidence="1">
    <location>
        <begin position="413"/>
        <end position="429"/>
    </location>
</feature>
<feature type="region of interest" description="Disordered" evidence="1">
    <location>
        <begin position="410"/>
        <end position="429"/>
    </location>
</feature>
<feature type="compositionally biased region" description="Low complexity" evidence="1">
    <location>
        <begin position="78"/>
        <end position="89"/>
    </location>
</feature>
<feature type="compositionally biased region" description="Polar residues" evidence="1">
    <location>
        <begin position="93"/>
        <end position="107"/>
    </location>
</feature>
<evidence type="ECO:0000313" key="4">
    <source>
        <dbReference type="EMBL" id="MBD3930701.1"/>
    </source>
</evidence>
<dbReference type="Proteomes" id="UP000632289">
    <property type="component" value="Unassembled WGS sequence"/>
</dbReference>
<feature type="domain" description="LytR/CpsA/Psr regulator C-terminal" evidence="3">
    <location>
        <begin position="547"/>
        <end position="634"/>
    </location>
</feature>
<evidence type="ECO:0000313" key="5">
    <source>
        <dbReference type="Proteomes" id="UP000632289"/>
    </source>
</evidence>
<keyword evidence="2" id="KW-1133">Transmembrane helix</keyword>
<name>A0A927EW55_9ACTN</name>
<feature type="region of interest" description="Disordered" evidence="1">
    <location>
        <begin position="19"/>
        <end position="221"/>
    </location>
</feature>
<accession>A0A927EW55</accession>
<proteinExistence type="predicted"/>
<feature type="transmembrane region" description="Helical" evidence="2">
    <location>
        <begin position="266"/>
        <end position="284"/>
    </location>
</feature>
<keyword evidence="2" id="KW-0812">Transmembrane</keyword>
<evidence type="ECO:0000256" key="1">
    <source>
        <dbReference type="SAM" id="MobiDB-lite"/>
    </source>
</evidence>
<protein>
    <submittedName>
        <fullName evidence="4">LytR C-terminal domain-containing protein</fullName>
    </submittedName>
</protein>
<dbReference type="EMBL" id="JACXYU010000001">
    <property type="protein sequence ID" value="MBD3930701.1"/>
    <property type="molecule type" value="Genomic_DNA"/>
</dbReference>
<dbReference type="Gene3D" id="3.40.630.190">
    <property type="entry name" value="LCP protein"/>
    <property type="match status" value="1"/>
</dbReference>
<organism evidence="4 5">
    <name type="scientific">Streptomyces chumphonensis</name>
    <dbReference type="NCBI Taxonomy" id="1214925"/>
    <lineage>
        <taxon>Bacteria</taxon>
        <taxon>Bacillati</taxon>
        <taxon>Actinomycetota</taxon>
        <taxon>Actinomycetes</taxon>
        <taxon>Kitasatosporales</taxon>
        <taxon>Streptomycetaceae</taxon>
        <taxon>Streptomyces</taxon>
    </lineage>
</organism>
<keyword evidence="5" id="KW-1185">Reference proteome</keyword>
<reference evidence="4" key="1">
    <citation type="submission" date="2020-09" db="EMBL/GenBank/DDBJ databases">
        <title>Secondary metabolite and genome analysis of marine Streptomyces chumphonensis KK1-2T.</title>
        <authorList>
            <person name="Phongsopitanun W."/>
            <person name="Kanchanasin P."/>
            <person name="Pittayakhajonwut P."/>
            <person name="Suwanborirux K."/>
            <person name="Tanasupawat S."/>
        </authorList>
    </citation>
    <scope>NUCLEOTIDE SEQUENCE</scope>
    <source>
        <strain evidence="4">KK1-2</strain>
    </source>
</reference>
<dbReference type="Gene3D" id="3.30.70.2390">
    <property type="match status" value="1"/>
</dbReference>
<evidence type="ECO:0000256" key="2">
    <source>
        <dbReference type="SAM" id="Phobius"/>
    </source>
</evidence>
<dbReference type="InterPro" id="IPR027381">
    <property type="entry name" value="LytR/CpsA/Psr_C"/>
</dbReference>
<gene>
    <name evidence="4" type="ORF">IF129_03855</name>
</gene>
<keyword evidence="2" id="KW-0472">Membrane</keyword>
<dbReference type="PANTHER" id="PTHR33392">
    <property type="entry name" value="POLYISOPRENYL-TEICHOIC ACID--PEPTIDOGLYCAN TEICHOIC ACID TRANSFERASE TAGU"/>
    <property type="match status" value="1"/>
</dbReference>
<dbReference type="AlphaFoldDB" id="A0A927EW55"/>
<dbReference type="InterPro" id="IPR050922">
    <property type="entry name" value="LytR/CpsA/Psr_CW_biosynth"/>
</dbReference>
<dbReference type="RefSeq" id="WP_191207948.1">
    <property type="nucleotide sequence ID" value="NZ_BAABKL010000039.1"/>
</dbReference>
<evidence type="ECO:0000259" key="3">
    <source>
        <dbReference type="Pfam" id="PF13399"/>
    </source>
</evidence>
<sequence>MNDRQEPYGAQRFVGYDEYGRPVYEDPYAPGPDAYGANPAAYGGHAATEAPGQPLAPEYGYGSPDGYVAPEGSGAQGYGYDPYQGGQDATAWMPQQQAFPDSAQQSYAPHPEASATPYPASYPETSYPEASYPAAPAYDESAAYGPYGQQPSFPQEPGYGQQAAYGTHAPYPSEPEADPAPAPGTPSPEGILDGSGRAEDGGGPPHAAERAGESPADDGEPYRTEQFSFIEEESGQSEDVIDWMKFSESRTERREEAKRRGRHRTIALVVAVLLLVVGGTGYLWSAGKLPFMGEDGTEAAGAGAERPDVVVLHLRDIDTENVSTALLVRNEAAGGSTTVLLPNSLALTTTDGTTTTLGQSFEGQGAGATREALGTLLGATFQGTWRLDTPFLENLVEAVGGITLDADSTVPAAEKDEPPLVAEGPDRDLGGPAAVAYATHRAEDEEQTRQLARFGQVIHAVLEKLSTDPAAATETVVALGQIPDPSLTDGQLGGALAELAAHARADKLETTLLPVEQNGTLSDETARGLVKEVLGGTVRNSDPGAAVSVSVRDATGEEGAAQSAQITLINGGYTVVPARQADAPADDSTVTYADEADAEKAEEVAKTLGLPQDAVRQGEGAANADVTVVLGTDFDS</sequence>